<dbReference type="PANTHER" id="PTHR30012:SF0">
    <property type="entry name" value="TYPE II SECRETION SYSTEM PROTEIN F-RELATED"/>
    <property type="match status" value="1"/>
</dbReference>
<evidence type="ECO:0000256" key="6">
    <source>
        <dbReference type="ARBA" id="ARBA00023136"/>
    </source>
</evidence>
<dbReference type="AlphaFoldDB" id="A0A2H0V649"/>
<dbReference type="InterPro" id="IPR042094">
    <property type="entry name" value="T2SS_GspF_sf"/>
</dbReference>
<evidence type="ECO:0000256" key="5">
    <source>
        <dbReference type="ARBA" id="ARBA00022989"/>
    </source>
</evidence>
<feature type="transmembrane region" description="Helical" evidence="7">
    <location>
        <begin position="358"/>
        <end position="382"/>
    </location>
</feature>
<feature type="domain" description="Type II secretion system protein GspF" evidence="8">
    <location>
        <begin position="48"/>
        <end position="170"/>
    </location>
</feature>
<reference evidence="10" key="1">
    <citation type="submission" date="2017-09" db="EMBL/GenBank/DDBJ databases">
        <title>Depth-based differentiation of microbial function through sediment-hosted aquifers and enrichment of novel symbionts in the deep terrestrial subsurface.</title>
        <authorList>
            <person name="Probst A.J."/>
            <person name="Ladd B."/>
            <person name="Jarett J.K."/>
            <person name="Geller-Mcgrath D.E."/>
            <person name="Sieber C.M.K."/>
            <person name="Emerson J.B."/>
            <person name="Anantharaman K."/>
            <person name="Thomas B.C."/>
            <person name="Malmstrom R."/>
            <person name="Stieglmeier M."/>
            <person name="Klingl A."/>
            <person name="Woyke T."/>
            <person name="Ryan C.M."/>
            <person name="Banfield J.F."/>
        </authorList>
    </citation>
    <scope>NUCLEOTIDE SEQUENCE [LARGE SCALE GENOMIC DNA]</scope>
</reference>
<dbReference type="GO" id="GO:0005886">
    <property type="term" value="C:plasma membrane"/>
    <property type="evidence" value="ECO:0007669"/>
    <property type="project" value="UniProtKB-SubCell"/>
</dbReference>
<dbReference type="Proteomes" id="UP000229901">
    <property type="component" value="Unassembled WGS sequence"/>
</dbReference>
<keyword evidence="6 7" id="KW-0472">Membrane</keyword>
<evidence type="ECO:0000256" key="3">
    <source>
        <dbReference type="ARBA" id="ARBA00022475"/>
    </source>
</evidence>
<comment type="similarity">
    <text evidence="2">Belongs to the GSP F family.</text>
</comment>
<gene>
    <name evidence="9" type="ORF">COT97_04620</name>
</gene>
<comment type="caution">
    <text evidence="9">The sequence shown here is derived from an EMBL/GenBank/DDBJ whole genome shotgun (WGS) entry which is preliminary data.</text>
</comment>
<evidence type="ECO:0000256" key="1">
    <source>
        <dbReference type="ARBA" id="ARBA00004651"/>
    </source>
</evidence>
<accession>A0A2H0V649</accession>
<feature type="domain" description="Type II secretion system protein GspF" evidence="8">
    <location>
        <begin position="255"/>
        <end position="377"/>
    </location>
</feature>
<feature type="transmembrane region" description="Helical" evidence="7">
    <location>
        <begin position="147"/>
        <end position="169"/>
    </location>
</feature>
<dbReference type="InterPro" id="IPR003004">
    <property type="entry name" value="GspF/PilC"/>
</dbReference>
<evidence type="ECO:0000313" key="10">
    <source>
        <dbReference type="Proteomes" id="UP000229901"/>
    </source>
</evidence>
<evidence type="ECO:0000256" key="2">
    <source>
        <dbReference type="ARBA" id="ARBA00005745"/>
    </source>
</evidence>
<proteinExistence type="inferred from homology"/>
<keyword evidence="4 7" id="KW-0812">Transmembrane</keyword>
<evidence type="ECO:0000256" key="7">
    <source>
        <dbReference type="SAM" id="Phobius"/>
    </source>
</evidence>
<organism evidence="9 10">
    <name type="scientific">Candidatus Falkowbacteria bacterium CG10_big_fil_rev_8_21_14_0_10_39_11</name>
    <dbReference type="NCBI Taxonomy" id="1974565"/>
    <lineage>
        <taxon>Bacteria</taxon>
        <taxon>Candidatus Falkowiibacteriota</taxon>
    </lineage>
</organism>
<dbReference type="Gene3D" id="1.20.81.30">
    <property type="entry name" value="Type II secretion system (T2SS), domain F"/>
    <property type="match status" value="2"/>
</dbReference>
<evidence type="ECO:0000313" key="9">
    <source>
        <dbReference type="EMBL" id="PIR93810.1"/>
    </source>
</evidence>
<dbReference type="PANTHER" id="PTHR30012">
    <property type="entry name" value="GENERAL SECRETION PATHWAY PROTEIN"/>
    <property type="match status" value="1"/>
</dbReference>
<dbReference type="EMBL" id="PFAP01000035">
    <property type="protein sequence ID" value="PIR93810.1"/>
    <property type="molecule type" value="Genomic_DNA"/>
</dbReference>
<keyword evidence="3" id="KW-1003">Cell membrane</keyword>
<comment type="subcellular location">
    <subcellularLocation>
        <location evidence="1">Cell membrane</location>
        <topology evidence="1">Multi-pass membrane protein</topology>
    </subcellularLocation>
</comment>
<dbReference type="PRINTS" id="PR00812">
    <property type="entry name" value="BCTERIALGSPF"/>
</dbReference>
<protein>
    <recommendedName>
        <fullName evidence="8">Type II secretion system protein GspF domain-containing protein</fullName>
    </recommendedName>
</protein>
<evidence type="ECO:0000259" key="8">
    <source>
        <dbReference type="Pfam" id="PF00482"/>
    </source>
</evidence>
<dbReference type="Pfam" id="PF00482">
    <property type="entry name" value="T2SSF"/>
    <property type="match status" value="2"/>
</dbReference>
<keyword evidence="5 7" id="KW-1133">Transmembrane helix</keyword>
<feature type="transmembrane region" description="Helical" evidence="7">
    <location>
        <begin position="199"/>
        <end position="222"/>
    </location>
</feature>
<evidence type="ECO:0000256" key="4">
    <source>
        <dbReference type="ARBA" id="ARBA00022692"/>
    </source>
</evidence>
<sequence length="388" mass="43753">MAKAKSKKVTIKKKNQKKAKSSLKILKFLERAVRPLLNFGIGEDKMYFVENLSMLLAASIDIETVLRALRPEIKTRRMQTLVDRMIIQVGEGMPIWKALNESHIFPAYVIALLRLGEESGTLSQNLNSIALQEQNDKMFKSKIRSAMLYPVFVLGLTFIIGLGVAWFILPRLSTVFKSLKVDLPFITRVFMNIGEFFRLYGSIAVPSIIITFILIIYFVFFFPKTKIIGQAILFQVPGVSTLIKELELARMGYIMGSLLEASLPINEALSSLQTSASHYRFRKLYSALTLGITDGESFQQVFLDFKKSRKLIPTSIQQMIISSERSGNLPETFIKIGENFEARTENTTKNLAVVLEPILLVIVWLGVLFVALAVILPIYGLVGNFNRV</sequence>
<name>A0A2H0V649_9BACT</name>
<dbReference type="InterPro" id="IPR018076">
    <property type="entry name" value="T2SS_GspF_dom"/>
</dbReference>